<dbReference type="Gene3D" id="1.50.10.10">
    <property type="match status" value="1"/>
</dbReference>
<dbReference type="EMBL" id="JBHSCX010000008">
    <property type="protein sequence ID" value="MFC4362641.1"/>
    <property type="molecule type" value="Genomic_DNA"/>
</dbReference>
<dbReference type="CDD" id="cd00688">
    <property type="entry name" value="ISOPREN_C2_like"/>
    <property type="match status" value="1"/>
</dbReference>
<sequence length="368" mass="41898">MTSLLLQKGRYPKALLQPTVDYILKQQFEDGCIPWYRGDKADPWDHTEAAMGLSIAGEFAAAERAYQWLANQQLDDGSWWNHYKNNQPVCKEKRETNFVAYVATGIWHHYLITENRDFLALHWPMVAEAIEFVLRYQSEQGEIDWAVDEQGNGLGDALITANSSIAKSLECAINIAHTLGQATERWSAARSNIVACLKHKPERFDRTWESKARYSMDWFYPVLTGVITGEDAVARIDSRWHEFVEKGLGCRCVTDEPWVTIAESCELTMALLAINDHARAVNLYSWLHQFLDADGGYWMGYQFRDKVVWPEEKTTWTSGAILLAADALTEHTAAAKLFIEHNDIHTAVDSLNMPRKNQRSAANGLRID</sequence>
<comment type="caution">
    <text evidence="1">The sequence shown here is derived from an EMBL/GenBank/DDBJ whole genome shotgun (WGS) entry which is preliminary data.</text>
</comment>
<gene>
    <name evidence="1" type="ORF">ACFOX3_10025</name>
</gene>
<organism evidence="1 2">
    <name type="scientific">Simiduia curdlanivorans</name>
    <dbReference type="NCBI Taxonomy" id="1492769"/>
    <lineage>
        <taxon>Bacteria</taxon>
        <taxon>Pseudomonadati</taxon>
        <taxon>Pseudomonadota</taxon>
        <taxon>Gammaproteobacteria</taxon>
        <taxon>Cellvibrionales</taxon>
        <taxon>Cellvibrionaceae</taxon>
        <taxon>Simiduia</taxon>
    </lineage>
</organism>
<dbReference type="Proteomes" id="UP001595840">
    <property type="component" value="Unassembled WGS sequence"/>
</dbReference>
<keyword evidence="2" id="KW-1185">Reference proteome</keyword>
<reference evidence="2" key="1">
    <citation type="journal article" date="2019" name="Int. J. Syst. Evol. Microbiol.">
        <title>The Global Catalogue of Microorganisms (GCM) 10K type strain sequencing project: providing services to taxonomists for standard genome sequencing and annotation.</title>
        <authorList>
            <consortium name="The Broad Institute Genomics Platform"/>
            <consortium name="The Broad Institute Genome Sequencing Center for Infectious Disease"/>
            <person name="Wu L."/>
            <person name="Ma J."/>
        </authorList>
    </citation>
    <scope>NUCLEOTIDE SEQUENCE [LARGE SCALE GENOMIC DNA]</scope>
    <source>
        <strain evidence="2">CECT 8570</strain>
    </source>
</reference>
<name>A0ABV8V425_9GAMM</name>
<dbReference type="InterPro" id="IPR012341">
    <property type="entry name" value="6hp_glycosidase-like_sf"/>
</dbReference>
<proteinExistence type="predicted"/>
<dbReference type="InterPro" id="IPR008928">
    <property type="entry name" value="6-hairpin_glycosidase_sf"/>
</dbReference>
<accession>A0ABV8V425</accession>
<protein>
    <submittedName>
        <fullName evidence="1">Prenyltransferase</fullName>
    </submittedName>
</protein>
<evidence type="ECO:0000313" key="1">
    <source>
        <dbReference type="EMBL" id="MFC4362641.1"/>
    </source>
</evidence>
<evidence type="ECO:0000313" key="2">
    <source>
        <dbReference type="Proteomes" id="UP001595840"/>
    </source>
</evidence>
<dbReference type="SUPFAM" id="SSF48208">
    <property type="entry name" value="Six-hairpin glycosidases"/>
    <property type="match status" value="1"/>
</dbReference>
<dbReference type="RefSeq" id="WP_290259308.1">
    <property type="nucleotide sequence ID" value="NZ_JAUFQG010000004.1"/>
</dbReference>